<dbReference type="EMBL" id="KP085586">
    <property type="protein sequence ID" value="AIZ95076.1"/>
    <property type="molecule type" value="Genomic_DNA"/>
</dbReference>
<dbReference type="KEGG" id="vg:22807777"/>
<dbReference type="GeneID" id="22807777"/>
<dbReference type="RefSeq" id="YP_009112989.1">
    <property type="nucleotide sequence ID" value="NC_026010.1"/>
</dbReference>
<reference evidence="1 2" key="2">
    <citation type="journal article" date="2016" name="Curr. Microbiol.">
        <title>Isolation and Comparative Genomic Analysis of T1-Like Shigella Bacteriophage pSf-2.</title>
        <authorList>
            <person name="Jun J.W."/>
            <person name="Kim H.J."/>
            <person name="Yun S.K."/>
            <person name="Chai J.Y."/>
            <person name="Lee B.C."/>
            <person name="Park S.C."/>
        </authorList>
    </citation>
    <scope>NUCLEOTIDE SEQUENCE [LARGE SCALE GENOMIC DNA]</scope>
</reference>
<evidence type="ECO:0000313" key="1">
    <source>
        <dbReference type="EMBL" id="AIZ95076.1"/>
    </source>
</evidence>
<name>A0A0A7NPQ0_9CAUD</name>
<keyword evidence="2" id="KW-1185">Reference proteome</keyword>
<organism evidence="1 2">
    <name type="scientific">Shigella phage pSf-2</name>
    <dbReference type="NCBI Taxonomy" id="1572702"/>
    <lineage>
        <taxon>Viruses</taxon>
        <taxon>Duplodnaviria</taxon>
        <taxon>Heunggongvirae</taxon>
        <taxon>Uroviricota</taxon>
        <taxon>Caudoviricetes</taxon>
        <taxon>Drexlerviridae</taxon>
        <taxon>Tunavirinae</taxon>
        <taxon>Tunavirus</taxon>
        <taxon>Tunavirus PSf2</taxon>
    </lineage>
</organism>
<gene>
    <name evidence="1" type="ORF">pSf2_051</name>
</gene>
<sequence length="190" mass="21683">MKTAIILNGAPGAGKDTIGCILADTYDHVALRSFKAPMFEIARAILGEANYEYFMFLYEDRRYKEEPASILNGKSPRQFMIWISEEVIKPQFGNRFFGMRAESKVKESHSLSVFTDGGFKDEILQMIEGDIQVKLCRIHRNGCNFDNDSRDYIYLDDMIGVNGYHECDFFSVEGHPEITAQHIAATFINK</sequence>
<evidence type="ECO:0000313" key="2">
    <source>
        <dbReference type="Proteomes" id="UP000030926"/>
    </source>
</evidence>
<reference evidence="2" key="1">
    <citation type="submission" date="2014-10" db="EMBL/GenBank/DDBJ databases">
        <title>Characterization and complete genome sequence of the Shigella flexneri bacteriophage pSf-2.</title>
        <authorList>
            <person name="Jun J.W."/>
            <person name="Park S.C."/>
        </authorList>
    </citation>
    <scope>NUCLEOTIDE SEQUENCE [LARGE SCALE GENOMIC DNA]</scope>
</reference>
<dbReference type="Proteomes" id="UP000030926">
    <property type="component" value="Segment"/>
</dbReference>
<dbReference type="OrthoDB" id="9664at10239"/>
<proteinExistence type="predicted"/>
<protein>
    <submittedName>
        <fullName evidence="1">Uncharacterized protein</fullName>
    </submittedName>
</protein>
<accession>A0A0A7NPQ0</accession>